<sequence length="486" mass="54087">MASALSSRLLPLGLCFIVLFNGCFAQLERSQQQKQSRLRGRSDCQIDRISAREPNRVLQSEAGVSEFWVSDENDELDCAGVEVARHTINTKGLFLPFYANAPELVYVVRGSGIQGSAFPGCPETFESSSEGAGRGKEQFLDRHQKVFRYKEGDILALPAGAVHWTYNDGDTQIVLIVLRDTSNVANQLDRNFRKFFLAGNPQSQQVGYGQPEREHAGGSGGWGKQKLHEQESSNIFNGFDDQILQEVFKVEFNIVNQLKGQKDNRGFIVRADNFDVLIPEKQEYQRSSPRNGIEENICSTELRANIADPDRADVYNPRGGRLSSLNGHKLPILNWLQLSAEKGVLYKNAVLAPNYNLNSHSIIYVTSGNSRLQIVRNDGTAVFDGFVQQGQLIVVPQNFAVVKKAGEQGCEWVAFKTNDNAITTQLAGRFSFLRALPEEVVANSYEISREQAKELKYNRQEGVVLSPTSGSTRQKGMNALLNVLFS</sequence>
<evidence type="ECO:0000256" key="3">
    <source>
        <dbReference type="ARBA" id="ARBA00023129"/>
    </source>
</evidence>
<evidence type="ECO:0000256" key="1">
    <source>
        <dbReference type="ARBA" id="ARBA00007178"/>
    </source>
</evidence>
<name>A0A118IQZ9_CYNCS</name>
<dbReference type="PANTHER" id="PTHR31189">
    <property type="entry name" value="OS03G0336100 PROTEIN-RELATED"/>
    <property type="match status" value="1"/>
</dbReference>
<dbReference type="SMART" id="SM00835">
    <property type="entry name" value="Cupin_1"/>
    <property type="match status" value="2"/>
</dbReference>
<dbReference type="InterPro" id="IPR022379">
    <property type="entry name" value="11S_seedstore_CS"/>
</dbReference>
<comment type="function">
    <text evidence="5">Seed storage protein.</text>
</comment>
<dbReference type="SUPFAM" id="SSF51182">
    <property type="entry name" value="RmlC-like cupins"/>
    <property type="match status" value="1"/>
</dbReference>
<dbReference type="Gene3D" id="2.60.120.10">
    <property type="entry name" value="Jelly Rolls"/>
    <property type="match status" value="2"/>
</dbReference>
<dbReference type="PANTHER" id="PTHR31189:SF76">
    <property type="entry name" value="11S GLOBULIN SUBUNIT BETA-LIKE"/>
    <property type="match status" value="1"/>
</dbReference>
<feature type="chain" id="PRO_5007746945" evidence="5">
    <location>
        <begin position="26"/>
        <end position="486"/>
    </location>
</feature>
<protein>
    <submittedName>
        <fullName evidence="8">11-S seed storage protein, conserved site-containing protein</fullName>
    </submittedName>
</protein>
<gene>
    <name evidence="8" type="ORF">Ccrd_025832</name>
</gene>
<accession>A0A118IQZ9</accession>
<organism evidence="8 9">
    <name type="scientific">Cynara cardunculus var. scolymus</name>
    <name type="common">Globe artichoke</name>
    <name type="synonym">Cynara scolymus</name>
    <dbReference type="NCBI Taxonomy" id="59895"/>
    <lineage>
        <taxon>Eukaryota</taxon>
        <taxon>Viridiplantae</taxon>
        <taxon>Streptophyta</taxon>
        <taxon>Embryophyta</taxon>
        <taxon>Tracheophyta</taxon>
        <taxon>Spermatophyta</taxon>
        <taxon>Magnoliopsida</taxon>
        <taxon>eudicotyledons</taxon>
        <taxon>Gunneridae</taxon>
        <taxon>Pentapetalae</taxon>
        <taxon>asterids</taxon>
        <taxon>campanulids</taxon>
        <taxon>Asterales</taxon>
        <taxon>Asteraceae</taxon>
        <taxon>Carduoideae</taxon>
        <taxon>Cardueae</taxon>
        <taxon>Carduinae</taxon>
        <taxon>Cynara</taxon>
    </lineage>
</organism>
<proteinExistence type="inferred from homology"/>
<reference evidence="8 9" key="1">
    <citation type="journal article" date="2016" name="Sci. Rep.">
        <title>The genome sequence of the outbreeding globe artichoke constructed de novo incorporating a phase-aware low-pass sequencing strategy of F1 progeny.</title>
        <authorList>
            <person name="Scaglione D."/>
            <person name="Reyes-Chin-Wo S."/>
            <person name="Acquadro A."/>
            <person name="Froenicke L."/>
            <person name="Portis E."/>
            <person name="Beitel C."/>
            <person name="Tirone M."/>
            <person name="Mauro R."/>
            <person name="Lo Monaco A."/>
            <person name="Mauromicale G."/>
            <person name="Faccioli P."/>
            <person name="Cattivelli L."/>
            <person name="Rieseberg L."/>
            <person name="Michelmore R."/>
            <person name="Lanteri S."/>
        </authorList>
    </citation>
    <scope>NUCLEOTIDE SEQUENCE [LARGE SCALE GENOMIC DNA]</scope>
    <source>
        <strain evidence="8">2C</strain>
    </source>
</reference>
<dbReference type="InterPro" id="IPR006045">
    <property type="entry name" value="Cupin_1"/>
</dbReference>
<feature type="region of interest" description="Disordered" evidence="6">
    <location>
        <begin position="203"/>
        <end position="226"/>
    </location>
</feature>
<feature type="signal peptide" evidence="5">
    <location>
        <begin position="1"/>
        <end position="25"/>
    </location>
</feature>
<dbReference type="PRINTS" id="PR00439">
    <property type="entry name" value="11SGLOBULIN"/>
</dbReference>
<feature type="domain" description="Cupin type-1" evidence="7">
    <location>
        <begin position="304"/>
        <end position="453"/>
    </location>
</feature>
<dbReference type="STRING" id="59895.A0A118IQZ9"/>
<dbReference type="AlphaFoldDB" id="A0A118IQZ9"/>
<evidence type="ECO:0000313" key="8">
    <source>
        <dbReference type="EMBL" id="KVH31060.1"/>
    </source>
</evidence>
<dbReference type="Pfam" id="PF00190">
    <property type="entry name" value="Cupin_1"/>
    <property type="match status" value="2"/>
</dbReference>
<feature type="domain" description="Cupin type-1" evidence="7">
    <location>
        <begin position="49"/>
        <end position="256"/>
    </location>
</feature>
<evidence type="ECO:0000256" key="5">
    <source>
        <dbReference type="RuleBase" id="RU003681"/>
    </source>
</evidence>
<dbReference type="FunFam" id="2.60.120.10:FF:000073">
    <property type="entry name" value="Glycinin G1"/>
    <property type="match status" value="1"/>
</dbReference>
<comment type="subunit">
    <text evidence="5">Hexamer; each subunit is composed of an acidic and a basic chain derived from a single precursor and linked by a disulfide bond.</text>
</comment>
<keyword evidence="5" id="KW-0732">Signal</keyword>
<evidence type="ECO:0000259" key="7">
    <source>
        <dbReference type="SMART" id="SM00835"/>
    </source>
</evidence>
<evidence type="ECO:0000313" key="9">
    <source>
        <dbReference type="Proteomes" id="UP000243975"/>
    </source>
</evidence>
<evidence type="ECO:0000256" key="6">
    <source>
        <dbReference type="SAM" id="MobiDB-lite"/>
    </source>
</evidence>
<evidence type="ECO:0000256" key="2">
    <source>
        <dbReference type="ARBA" id="ARBA00022761"/>
    </source>
</evidence>
<dbReference type="CDD" id="cd02242">
    <property type="entry name" value="cupin_11S_legumin_N"/>
    <property type="match status" value="1"/>
</dbReference>
<keyword evidence="4 5" id="KW-1015">Disulfide bond</keyword>
<dbReference type="InterPro" id="IPR011051">
    <property type="entry name" value="RmlC_Cupin_sf"/>
</dbReference>
<dbReference type="CDD" id="cd02243">
    <property type="entry name" value="cupin_11S_legumin_C"/>
    <property type="match status" value="1"/>
</dbReference>
<dbReference type="Gramene" id="KVH31060">
    <property type="protein sequence ID" value="KVH31060"/>
    <property type="gene ID" value="Ccrd_025832"/>
</dbReference>
<keyword evidence="2 5" id="KW-0758">Storage protein</keyword>
<dbReference type="GO" id="GO:0045735">
    <property type="term" value="F:nutrient reservoir activity"/>
    <property type="evidence" value="ECO:0007669"/>
    <property type="project" value="UniProtKB-KW"/>
</dbReference>
<dbReference type="OMA" id="AGETEFW"/>
<evidence type="ECO:0000256" key="4">
    <source>
        <dbReference type="ARBA" id="ARBA00023157"/>
    </source>
</evidence>
<dbReference type="InterPro" id="IPR006044">
    <property type="entry name" value="11S_seedstore_pln"/>
</dbReference>
<comment type="caution">
    <text evidence="8">The sequence shown here is derived from an EMBL/GenBank/DDBJ whole genome shotgun (WGS) entry which is preliminary data.</text>
</comment>
<dbReference type="InterPro" id="IPR050253">
    <property type="entry name" value="Seed_Storage-Functional"/>
</dbReference>
<keyword evidence="3 5" id="KW-0708">Seed storage protein</keyword>
<dbReference type="EMBL" id="LEKV01006936">
    <property type="protein sequence ID" value="KVH31060.1"/>
    <property type="molecule type" value="Genomic_DNA"/>
</dbReference>
<dbReference type="Proteomes" id="UP000243975">
    <property type="component" value="Unassembled WGS sequence"/>
</dbReference>
<dbReference type="InterPro" id="IPR014710">
    <property type="entry name" value="RmlC-like_jellyroll"/>
</dbReference>
<comment type="similarity">
    <text evidence="1 5">Belongs to the 11S seed storage protein (globulins) family.</text>
</comment>
<dbReference type="PROSITE" id="PS00305">
    <property type="entry name" value="11S_SEED_STORAGE"/>
    <property type="match status" value="1"/>
</dbReference>
<dbReference type="OrthoDB" id="1903982at2759"/>
<keyword evidence="9" id="KW-1185">Reference proteome</keyword>